<feature type="transmembrane region" description="Helical" evidence="1">
    <location>
        <begin position="90"/>
        <end position="114"/>
    </location>
</feature>
<sequence>MFLDYVLIVFAIILFLLGFAGCVLPIIPGPPIAWLSMLLLKFTSFSEISWNLIIVLALVTIVVTVLDYIFPAWITKKMGGSSWGVWGTVIGIVFGLIFLGPIGVILGPFLGAFVGEIIGNKQNKNLNNNPWRSALGSLLGFTLGTGIKLFSVGVMLYFFIKDLWPN</sequence>
<evidence type="ECO:0000313" key="3">
    <source>
        <dbReference type="Proteomes" id="UP000500961"/>
    </source>
</evidence>
<accession>A0A7D3XFY9</accession>
<dbReference type="InterPro" id="IPR007403">
    <property type="entry name" value="DUF456"/>
</dbReference>
<dbReference type="AlphaFoldDB" id="A0A7D3XFY9"/>
<feature type="transmembrane region" description="Helical" evidence="1">
    <location>
        <begin position="6"/>
        <end position="27"/>
    </location>
</feature>
<dbReference type="PANTHER" id="PTHR39165">
    <property type="entry name" value="IG HYPOTHETICAL 17883"/>
    <property type="match status" value="1"/>
</dbReference>
<dbReference type="Pfam" id="PF04306">
    <property type="entry name" value="DUF456"/>
    <property type="match status" value="1"/>
</dbReference>
<keyword evidence="3" id="KW-1185">Reference proteome</keyword>
<protein>
    <submittedName>
        <fullName evidence="2">DUF456 domain-containing protein</fullName>
    </submittedName>
</protein>
<keyword evidence="1" id="KW-0812">Transmembrane</keyword>
<dbReference type="RefSeq" id="WP_173073831.1">
    <property type="nucleotide sequence ID" value="NZ_CP041345.1"/>
</dbReference>
<feature type="transmembrane region" description="Helical" evidence="1">
    <location>
        <begin position="135"/>
        <end position="160"/>
    </location>
</feature>
<feature type="transmembrane region" description="Helical" evidence="1">
    <location>
        <begin position="48"/>
        <end position="70"/>
    </location>
</feature>
<gene>
    <name evidence="2" type="ORF">FHG85_05600</name>
</gene>
<evidence type="ECO:0000256" key="1">
    <source>
        <dbReference type="SAM" id="Phobius"/>
    </source>
</evidence>
<proteinExistence type="predicted"/>
<keyword evidence="1" id="KW-1133">Transmembrane helix</keyword>
<organism evidence="2 3">
    <name type="scientific">Tenuifilum thalassicum</name>
    <dbReference type="NCBI Taxonomy" id="2590900"/>
    <lineage>
        <taxon>Bacteria</taxon>
        <taxon>Pseudomonadati</taxon>
        <taxon>Bacteroidota</taxon>
        <taxon>Bacteroidia</taxon>
        <taxon>Bacteroidales</taxon>
        <taxon>Tenuifilaceae</taxon>
        <taxon>Tenuifilum</taxon>
    </lineage>
</organism>
<dbReference type="PANTHER" id="PTHR39165:SF1">
    <property type="entry name" value="DUF456 DOMAIN-CONTAINING PROTEIN"/>
    <property type="match status" value="1"/>
</dbReference>
<dbReference type="EMBL" id="CP041345">
    <property type="protein sequence ID" value="QKG79757.1"/>
    <property type="molecule type" value="Genomic_DNA"/>
</dbReference>
<name>A0A7D3XFY9_9BACT</name>
<dbReference type="KEGG" id="ttz:FHG85_05600"/>
<evidence type="ECO:0000313" key="2">
    <source>
        <dbReference type="EMBL" id="QKG79757.1"/>
    </source>
</evidence>
<dbReference type="Proteomes" id="UP000500961">
    <property type="component" value="Chromosome"/>
</dbReference>
<reference evidence="2 3" key="1">
    <citation type="submission" date="2019-07" db="EMBL/GenBank/DDBJ databases">
        <title>Thalassofilum flectens gen. nov., sp. nov., a novel moderate thermophilic anaerobe from a shallow sea hot spring in Kunashir Island (Russia), representing a new family in the order Bacteroidales, and proposal of Thalassofilacea fam. nov.</title>
        <authorList>
            <person name="Kochetkova T.V."/>
            <person name="Podosokorskaya O.A."/>
            <person name="Novikov A."/>
            <person name="Elcheninov A.G."/>
            <person name="Toshchakov S.V."/>
            <person name="Kublanov I.V."/>
        </authorList>
    </citation>
    <scope>NUCLEOTIDE SEQUENCE [LARGE SCALE GENOMIC DNA]</scope>
    <source>
        <strain evidence="2 3">38-H</strain>
    </source>
</reference>
<keyword evidence="1" id="KW-0472">Membrane</keyword>